<dbReference type="OrthoDB" id="1679758at2759"/>
<keyword evidence="2 4" id="KW-0862">Zinc</keyword>
<evidence type="ECO:0000256" key="1">
    <source>
        <dbReference type="ARBA" id="ARBA00022723"/>
    </source>
</evidence>
<dbReference type="InterPro" id="IPR001781">
    <property type="entry name" value="Znf_LIM"/>
</dbReference>
<reference evidence="7 8" key="1">
    <citation type="submission" date="2018-11" db="EMBL/GenBank/DDBJ databases">
        <authorList>
            <consortium name="Pathogen Informatics"/>
        </authorList>
    </citation>
    <scope>NUCLEOTIDE SEQUENCE [LARGE SCALE GENOMIC DNA]</scope>
</reference>
<dbReference type="GO" id="GO:0046872">
    <property type="term" value="F:metal ion binding"/>
    <property type="evidence" value="ECO:0007669"/>
    <property type="project" value="UniProtKB-KW"/>
</dbReference>
<sequence length="328" mass="37602">MANQEHDLFFARDQISEPFEMTLSGDQGRTDTYSLESFAFSRFVRYPFAVPCKLFELLKMTVYLHVAAAQPSWHILVVVVGSGSTRTPLTSTGRIDLVSSSKLQSPHSKRRILLKKVDRTYIIASREQRAELEAIRTEAKSLKQRFEQGVDDDSDLAEEKRRQMQEEFERLRSESSILQRTRRSPATARRGARLLLKAEHAAKMAAKWEKIQAKEAKKAEKSRMPEKKVAVSHFLLEPKCAICATNVYRAEQFECFGLQYHVNCFRCVVCRQALRVERVHRGKDGGLYCHVHFKLLEEEGRHQLEKSLEENNNLDTTNAAAVGERSQA</sequence>
<dbReference type="PROSITE" id="PS00478">
    <property type="entry name" value="LIM_DOMAIN_1"/>
    <property type="match status" value="1"/>
</dbReference>
<feature type="region of interest" description="Disordered" evidence="5">
    <location>
        <begin position="161"/>
        <end position="189"/>
    </location>
</feature>
<evidence type="ECO:0000256" key="2">
    <source>
        <dbReference type="ARBA" id="ARBA00022833"/>
    </source>
</evidence>
<evidence type="ECO:0000259" key="6">
    <source>
        <dbReference type="PROSITE" id="PS50023"/>
    </source>
</evidence>
<evidence type="ECO:0000256" key="5">
    <source>
        <dbReference type="SAM" id="MobiDB-lite"/>
    </source>
</evidence>
<gene>
    <name evidence="7" type="ORF">HPBE_LOCUS25509</name>
</gene>
<reference evidence="9" key="2">
    <citation type="submission" date="2019-09" db="UniProtKB">
        <authorList>
            <consortium name="WormBaseParasite"/>
        </authorList>
    </citation>
    <scope>IDENTIFICATION</scope>
</reference>
<dbReference type="AlphaFoldDB" id="A0A183GS40"/>
<evidence type="ECO:0000313" key="7">
    <source>
        <dbReference type="EMBL" id="VDP51764.1"/>
    </source>
</evidence>
<keyword evidence="1 4" id="KW-0479">Metal-binding</keyword>
<name>A0A183GS40_HELPZ</name>
<proteinExistence type="predicted"/>
<feature type="domain" description="LIM zinc-binding" evidence="6">
    <location>
        <begin position="238"/>
        <end position="299"/>
    </location>
</feature>
<dbReference type="WBParaSite" id="HPBE_0002551001-mRNA-1">
    <property type="protein sequence ID" value="HPBE_0002551001-mRNA-1"/>
    <property type="gene ID" value="HPBE_0002551001"/>
</dbReference>
<dbReference type="SMART" id="SM00132">
    <property type="entry name" value="LIM"/>
    <property type="match status" value="1"/>
</dbReference>
<keyword evidence="3 4" id="KW-0440">LIM domain</keyword>
<evidence type="ECO:0000256" key="3">
    <source>
        <dbReference type="ARBA" id="ARBA00023038"/>
    </source>
</evidence>
<dbReference type="PROSITE" id="PS50023">
    <property type="entry name" value="LIM_DOMAIN_2"/>
    <property type="match status" value="1"/>
</dbReference>
<feature type="compositionally biased region" description="Basic and acidic residues" evidence="5">
    <location>
        <begin position="161"/>
        <end position="173"/>
    </location>
</feature>
<protein>
    <submittedName>
        <fullName evidence="9">LIM zinc-binding domain-containing protein</fullName>
    </submittedName>
</protein>
<evidence type="ECO:0000313" key="8">
    <source>
        <dbReference type="Proteomes" id="UP000050761"/>
    </source>
</evidence>
<accession>A0A3P8F2T6</accession>
<dbReference type="Proteomes" id="UP000050761">
    <property type="component" value="Unassembled WGS sequence"/>
</dbReference>
<organism evidence="8 9">
    <name type="scientific">Heligmosomoides polygyrus</name>
    <name type="common">Parasitic roundworm</name>
    <dbReference type="NCBI Taxonomy" id="6339"/>
    <lineage>
        <taxon>Eukaryota</taxon>
        <taxon>Metazoa</taxon>
        <taxon>Ecdysozoa</taxon>
        <taxon>Nematoda</taxon>
        <taxon>Chromadorea</taxon>
        <taxon>Rhabditida</taxon>
        <taxon>Rhabditina</taxon>
        <taxon>Rhabditomorpha</taxon>
        <taxon>Strongyloidea</taxon>
        <taxon>Heligmosomidae</taxon>
        <taxon>Heligmosomoides</taxon>
    </lineage>
</organism>
<dbReference type="Pfam" id="PF00412">
    <property type="entry name" value="LIM"/>
    <property type="match status" value="1"/>
</dbReference>
<dbReference type="Gene3D" id="2.10.110.10">
    <property type="entry name" value="Cysteine Rich Protein"/>
    <property type="match status" value="1"/>
</dbReference>
<feature type="compositionally biased region" description="Polar residues" evidence="5">
    <location>
        <begin position="310"/>
        <end position="319"/>
    </location>
</feature>
<accession>A0A183GS40</accession>
<keyword evidence="8" id="KW-1185">Reference proteome</keyword>
<feature type="region of interest" description="Disordered" evidence="5">
    <location>
        <begin position="308"/>
        <end position="328"/>
    </location>
</feature>
<dbReference type="EMBL" id="UZAH01038033">
    <property type="protein sequence ID" value="VDP51764.1"/>
    <property type="molecule type" value="Genomic_DNA"/>
</dbReference>
<evidence type="ECO:0000256" key="4">
    <source>
        <dbReference type="PROSITE-ProRule" id="PRU00125"/>
    </source>
</evidence>
<evidence type="ECO:0000313" key="9">
    <source>
        <dbReference type="WBParaSite" id="HPBE_0002551001-mRNA-1"/>
    </source>
</evidence>